<evidence type="ECO:0000256" key="5">
    <source>
        <dbReference type="ARBA" id="ARBA00022989"/>
    </source>
</evidence>
<feature type="transmembrane region" description="Helical" evidence="7">
    <location>
        <begin position="63"/>
        <end position="87"/>
    </location>
</feature>
<evidence type="ECO:0000256" key="7">
    <source>
        <dbReference type="SAM" id="Phobius"/>
    </source>
</evidence>
<evidence type="ECO:0000313" key="9">
    <source>
        <dbReference type="EMBL" id="MPM08238.1"/>
    </source>
</evidence>
<dbReference type="PROSITE" id="PS50928">
    <property type="entry name" value="ABC_TM1"/>
    <property type="match status" value="1"/>
</dbReference>
<dbReference type="AlphaFoldDB" id="A0A644WXM7"/>
<dbReference type="InterPro" id="IPR000515">
    <property type="entry name" value="MetI-like"/>
</dbReference>
<dbReference type="Pfam" id="PF00528">
    <property type="entry name" value="BPD_transp_1"/>
    <property type="match status" value="1"/>
</dbReference>
<accession>A0A644WXM7</accession>
<protein>
    <submittedName>
        <fullName evidence="9">L-arabinose transport system permease protein AraQ</fullName>
    </submittedName>
</protein>
<dbReference type="InterPro" id="IPR035906">
    <property type="entry name" value="MetI-like_sf"/>
</dbReference>
<keyword evidence="6 7" id="KW-0472">Membrane</keyword>
<dbReference type="GO" id="GO:0055085">
    <property type="term" value="P:transmembrane transport"/>
    <property type="evidence" value="ECO:0007669"/>
    <property type="project" value="InterPro"/>
</dbReference>
<feature type="transmembrane region" description="Helical" evidence="7">
    <location>
        <begin position="174"/>
        <end position="195"/>
    </location>
</feature>
<evidence type="ECO:0000256" key="4">
    <source>
        <dbReference type="ARBA" id="ARBA00022692"/>
    </source>
</evidence>
<feature type="transmembrane region" description="Helical" evidence="7">
    <location>
        <begin position="99"/>
        <end position="120"/>
    </location>
</feature>
<feature type="transmembrane region" description="Helical" evidence="7">
    <location>
        <begin position="132"/>
        <end position="153"/>
    </location>
</feature>
<dbReference type="PANTHER" id="PTHR43744:SF8">
    <property type="entry name" value="SN-GLYCEROL-3-PHOSPHATE TRANSPORT SYSTEM PERMEASE PROTEIN UGPE"/>
    <property type="match status" value="1"/>
</dbReference>
<evidence type="ECO:0000256" key="6">
    <source>
        <dbReference type="ARBA" id="ARBA00023136"/>
    </source>
</evidence>
<comment type="subcellular location">
    <subcellularLocation>
        <location evidence="1">Cell membrane</location>
        <topology evidence="1">Multi-pass membrane protein</topology>
    </subcellularLocation>
</comment>
<name>A0A644WXM7_9ZZZZ</name>
<reference evidence="9" key="1">
    <citation type="submission" date="2019-08" db="EMBL/GenBank/DDBJ databases">
        <authorList>
            <person name="Kucharzyk K."/>
            <person name="Murdoch R.W."/>
            <person name="Higgins S."/>
            <person name="Loffler F."/>
        </authorList>
    </citation>
    <scope>NUCLEOTIDE SEQUENCE</scope>
</reference>
<dbReference type="EMBL" id="VSSQ01001428">
    <property type="protein sequence ID" value="MPM08238.1"/>
    <property type="molecule type" value="Genomic_DNA"/>
</dbReference>
<keyword evidence="2" id="KW-0813">Transport</keyword>
<keyword evidence="5 7" id="KW-1133">Transmembrane helix</keyword>
<evidence type="ECO:0000259" key="8">
    <source>
        <dbReference type="PROSITE" id="PS50928"/>
    </source>
</evidence>
<evidence type="ECO:0000256" key="2">
    <source>
        <dbReference type="ARBA" id="ARBA00022448"/>
    </source>
</evidence>
<evidence type="ECO:0000256" key="3">
    <source>
        <dbReference type="ARBA" id="ARBA00022475"/>
    </source>
</evidence>
<comment type="caution">
    <text evidence="9">The sequence shown here is derived from an EMBL/GenBank/DDBJ whole genome shotgun (WGS) entry which is preliminary data.</text>
</comment>
<evidence type="ECO:0000256" key="1">
    <source>
        <dbReference type="ARBA" id="ARBA00004651"/>
    </source>
</evidence>
<dbReference type="SUPFAM" id="SSF161098">
    <property type="entry name" value="MetI-like"/>
    <property type="match status" value="1"/>
</dbReference>
<keyword evidence="4 7" id="KW-0812">Transmembrane</keyword>
<dbReference type="CDD" id="cd06261">
    <property type="entry name" value="TM_PBP2"/>
    <property type="match status" value="1"/>
</dbReference>
<keyword evidence="3" id="KW-1003">Cell membrane</keyword>
<dbReference type="Gene3D" id="1.10.3720.10">
    <property type="entry name" value="MetI-like"/>
    <property type="match status" value="1"/>
</dbReference>
<proteinExistence type="predicted"/>
<dbReference type="GO" id="GO:0005886">
    <property type="term" value="C:plasma membrane"/>
    <property type="evidence" value="ECO:0007669"/>
    <property type="project" value="UniProtKB-SubCell"/>
</dbReference>
<organism evidence="9">
    <name type="scientific">bioreactor metagenome</name>
    <dbReference type="NCBI Taxonomy" id="1076179"/>
    <lineage>
        <taxon>unclassified sequences</taxon>
        <taxon>metagenomes</taxon>
        <taxon>ecological metagenomes</taxon>
    </lineage>
</organism>
<dbReference type="PANTHER" id="PTHR43744">
    <property type="entry name" value="ABC TRANSPORTER PERMEASE PROTEIN MG189-RELATED-RELATED"/>
    <property type="match status" value="1"/>
</dbReference>
<feature type="transmembrane region" description="Helical" evidence="7">
    <location>
        <begin position="232"/>
        <end position="252"/>
    </location>
</feature>
<feature type="domain" description="ABC transmembrane type-1" evidence="8">
    <location>
        <begin position="64"/>
        <end position="253"/>
    </location>
</feature>
<gene>
    <name evidence="9" type="primary">araQ_24</name>
    <name evidence="9" type="ORF">SDC9_54550</name>
</gene>
<sequence length="268" mass="29703">MKKLTALVATLLSLIVVFPIFYSISASFFTYADFTSIPARLLPSVPNLENYQRAFSESNLEQFLANSLVTASLGTVLRMAVSILAAYTFSFFTFKGRDALFVLIVATMLLPSDALLLANYSTIRSLRLTDTYLGIISTTLLAPTHIFMLRQYFKTVSSEYREAAVIEGCGDLRFLTTLLIPISKAVVITLAIHSFSTIFNDYLWPLLVTNKESMRTVQVGLTMLGFSENLDYGPQFAAITLLITPILIAFVAMHKPIQSSVSTRFAGR</sequence>